<proteinExistence type="predicted"/>
<organism evidence="1 2">
    <name type="scientific">Thalassiosira oceanica</name>
    <name type="common">Marine diatom</name>
    <dbReference type="NCBI Taxonomy" id="159749"/>
    <lineage>
        <taxon>Eukaryota</taxon>
        <taxon>Sar</taxon>
        <taxon>Stramenopiles</taxon>
        <taxon>Ochrophyta</taxon>
        <taxon>Bacillariophyta</taxon>
        <taxon>Coscinodiscophyceae</taxon>
        <taxon>Thalassiosirophycidae</taxon>
        <taxon>Thalassiosirales</taxon>
        <taxon>Thalassiosiraceae</taxon>
        <taxon>Thalassiosira</taxon>
    </lineage>
</organism>
<keyword evidence="2" id="KW-1185">Reference proteome</keyword>
<sequence length="57" mass="5725">SARAGRGRADVVEAIARGPAGVSGQWIWGSSVWLAGALGAANVAQERGHGLMPSKAL</sequence>
<dbReference type="EMBL" id="AGNL01021199">
    <property type="protein sequence ID" value="EJK60352.1"/>
    <property type="molecule type" value="Genomic_DNA"/>
</dbReference>
<reference evidence="1 2" key="1">
    <citation type="journal article" date="2012" name="Genome Biol.">
        <title>Genome and low-iron response of an oceanic diatom adapted to chronic iron limitation.</title>
        <authorList>
            <person name="Lommer M."/>
            <person name="Specht M."/>
            <person name="Roy A.S."/>
            <person name="Kraemer L."/>
            <person name="Andreson R."/>
            <person name="Gutowska M.A."/>
            <person name="Wolf J."/>
            <person name="Bergner S.V."/>
            <person name="Schilhabel M.B."/>
            <person name="Klostermeier U.C."/>
            <person name="Beiko R.G."/>
            <person name="Rosenstiel P."/>
            <person name="Hippler M."/>
            <person name="Laroche J."/>
        </authorList>
    </citation>
    <scope>NUCLEOTIDE SEQUENCE [LARGE SCALE GENOMIC DNA]</scope>
    <source>
        <strain evidence="1 2">CCMP1005</strain>
    </source>
</reference>
<evidence type="ECO:0000313" key="2">
    <source>
        <dbReference type="Proteomes" id="UP000266841"/>
    </source>
</evidence>
<dbReference type="AlphaFoldDB" id="K0SPK9"/>
<accession>K0SPK9</accession>
<name>K0SPK9_THAOC</name>
<gene>
    <name evidence="1" type="ORF">THAOC_19311</name>
</gene>
<evidence type="ECO:0000313" key="1">
    <source>
        <dbReference type="EMBL" id="EJK60352.1"/>
    </source>
</evidence>
<protein>
    <submittedName>
        <fullName evidence="1">Uncharacterized protein</fullName>
    </submittedName>
</protein>
<feature type="non-terminal residue" evidence="1">
    <location>
        <position position="1"/>
    </location>
</feature>
<dbReference type="Proteomes" id="UP000266841">
    <property type="component" value="Unassembled WGS sequence"/>
</dbReference>
<comment type="caution">
    <text evidence="1">The sequence shown here is derived from an EMBL/GenBank/DDBJ whole genome shotgun (WGS) entry which is preliminary data.</text>
</comment>